<dbReference type="SMART" id="SM00213">
    <property type="entry name" value="UBQ"/>
    <property type="match status" value="1"/>
</dbReference>
<dbReference type="Pfam" id="PF00240">
    <property type="entry name" value="ubiquitin"/>
    <property type="match status" value="1"/>
</dbReference>
<dbReference type="Gene3D" id="3.10.20.90">
    <property type="entry name" value="Phosphatidylinositol 3-kinase Catalytic Subunit, Chain A, domain 1"/>
    <property type="match status" value="1"/>
</dbReference>
<dbReference type="FunFam" id="3.10.20.90:FF:000160">
    <property type="entry name" value="Polyubiquitin-C"/>
    <property type="match status" value="1"/>
</dbReference>
<evidence type="ECO:0000259" key="1">
    <source>
        <dbReference type="PROSITE" id="PS50053"/>
    </source>
</evidence>
<sequence>MSNSLTATVNPTGITSFVYEDLILHIQAVQNQMIEISKFLDDQRKIDKELKSRSFTFVDPYGNSTVHKYMDHEQISTILRKYKKEYIPKYLQQWVKFGKMNQNNIVPMSDCELKSTVSEFQDGYQFITYGDVTLWRGNHESLLSQQLMLPVLLWDKMDKITMHLKKRSGITDIELKSLTINQNTRPSEENWNEGKILKFDDTILSSQLYQKNSIIMAKLIKAKIVTADSIPIFQIFVRTLTGKMITLEVHSKMPMTTVKELIQDMEGITPDLQRLIFAGKQLEDGRTLSDYNIQKESTIHMVLRLRGGMYHFTSGRQDFTYLPDDGAEAIKKVLKFEFKDLNDTSNLSPVELQNAVLQAQTVLSNLYGKIKEYSISNDVPNLKNIILSITIDNEDHDDDDDKHDVLKNLLIREEQLRLSPETQQLLSSIEDRKDIDWMDIIADLQTELIKETIGEDATEDEIQHGLRILRSAHQLYNNDEFHNLSLYVRHNRARKGNLEIGYQAIDIELLDLNNKFVSLLSYCHPNRPLLIIAGSYT</sequence>
<dbReference type="InterPro" id="IPR029071">
    <property type="entry name" value="Ubiquitin-like_domsf"/>
</dbReference>
<protein>
    <recommendedName>
        <fullName evidence="1">Ubiquitin-like domain-containing protein</fullName>
    </recommendedName>
</protein>
<dbReference type="AlphaFoldDB" id="A0A814VM50"/>
<dbReference type="EMBL" id="CAJNOG010000349">
    <property type="protein sequence ID" value="CAF1190733.1"/>
    <property type="molecule type" value="Genomic_DNA"/>
</dbReference>
<dbReference type="InterPro" id="IPR000626">
    <property type="entry name" value="Ubiquitin-like_dom"/>
</dbReference>
<reference evidence="2" key="1">
    <citation type="submission" date="2021-02" db="EMBL/GenBank/DDBJ databases">
        <authorList>
            <person name="Nowell W R."/>
        </authorList>
    </citation>
    <scope>NUCLEOTIDE SEQUENCE</scope>
</reference>
<feature type="domain" description="Ubiquitin-like" evidence="1">
    <location>
        <begin position="233"/>
        <end position="308"/>
    </location>
</feature>
<dbReference type="InterPro" id="IPR019956">
    <property type="entry name" value="Ubiquitin_dom"/>
</dbReference>
<evidence type="ECO:0000313" key="3">
    <source>
        <dbReference type="Proteomes" id="UP000663845"/>
    </source>
</evidence>
<dbReference type="PRINTS" id="PR00348">
    <property type="entry name" value="UBIQUITIN"/>
</dbReference>
<dbReference type="PROSITE" id="PS50053">
    <property type="entry name" value="UBIQUITIN_2"/>
    <property type="match status" value="1"/>
</dbReference>
<organism evidence="2 3">
    <name type="scientific">Adineta steineri</name>
    <dbReference type="NCBI Taxonomy" id="433720"/>
    <lineage>
        <taxon>Eukaryota</taxon>
        <taxon>Metazoa</taxon>
        <taxon>Spiralia</taxon>
        <taxon>Gnathifera</taxon>
        <taxon>Rotifera</taxon>
        <taxon>Eurotatoria</taxon>
        <taxon>Bdelloidea</taxon>
        <taxon>Adinetida</taxon>
        <taxon>Adinetidae</taxon>
        <taxon>Adineta</taxon>
    </lineage>
</organism>
<dbReference type="InterPro" id="IPR050158">
    <property type="entry name" value="Ubiquitin_ubiquitin-like"/>
</dbReference>
<dbReference type="PANTHER" id="PTHR10666">
    <property type="entry name" value="UBIQUITIN"/>
    <property type="match status" value="1"/>
</dbReference>
<dbReference type="Proteomes" id="UP000663845">
    <property type="component" value="Unassembled WGS sequence"/>
</dbReference>
<accession>A0A814VM50</accession>
<dbReference type="SUPFAM" id="SSF54236">
    <property type="entry name" value="Ubiquitin-like"/>
    <property type="match status" value="1"/>
</dbReference>
<evidence type="ECO:0000313" key="2">
    <source>
        <dbReference type="EMBL" id="CAF1190733.1"/>
    </source>
</evidence>
<proteinExistence type="predicted"/>
<comment type="caution">
    <text evidence="2">The sequence shown here is derived from an EMBL/GenBank/DDBJ whole genome shotgun (WGS) entry which is preliminary data.</text>
</comment>
<name>A0A814VM50_9BILA</name>
<gene>
    <name evidence="2" type="ORF">JYZ213_LOCUS26324</name>
</gene>